<dbReference type="Proteomes" id="UP000673691">
    <property type="component" value="Unassembled WGS sequence"/>
</dbReference>
<name>A0A8H7ZRA6_9FUNG</name>
<dbReference type="AlphaFoldDB" id="A0A8H7ZRA6"/>
<reference evidence="2 3" key="1">
    <citation type="journal article" name="Sci. Rep.">
        <title>Genome-scale phylogenetic analyses confirm Olpidium as the closest living zoosporic fungus to the non-flagellated, terrestrial fungi.</title>
        <authorList>
            <person name="Chang Y."/>
            <person name="Rochon D."/>
            <person name="Sekimoto S."/>
            <person name="Wang Y."/>
            <person name="Chovatia M."/>
            <person name="Sandor L."/>
            <person name="Salamov A."/>
            <person name="Grigoriev I.V."/>
            <person name="Stajich J.E."/>
            <person name="Spatafora J.W."/>
        </authorList>
    </citation>
    <scope>NUCLEOTIDE SEQUENCE [LARGE SCALE GENOMIC DNA]</scope>
    <source>
        <strain evidence="2">S191</strain>
    </source>
</reference>
<evidence type="ECO:0000313" key="2">
    <source>
        <dbReference type="EMBL" id="KAG5457727.1"/>
    </source>
</evidence>
<comment type="caution">
    <text evidence="2">The sequence shown here is derived from an EMBL/GenBank/DDBJ whole genome shotgun (WGS) entry which is preliminary data.</text>
</comment>
<evidence type="ECO:0000313" key="3">
    <source>
        <dbReference type="Proteomes" id="UP000673691"/>
    </source>
</evidence>
<organism evidence="2 3">
    <name type="scientific">Olpidium bornovanus</name>
    <dbReference type="NCBI Taxonomy" id="278681"/>
    <lineage>
        <taxon>Eukaryota</taxon>
        <taxon>Fungi</taxon>
        <taxon>Fungi incertae sedis</taxon>
        <taxon>Olpidiomycota</taxon>
        <taxon>Olpidiomycotina</taxon>
        <taxon>Olpidiomycetes</taxon>
        <taxon>Olpidiales</taxon>
        <taxon>Olpidiaceae</taxon>
        <taxon>Olpidium</taxon>
    </lineage>
</organism>
<gene>
    <name evidence="2" type="ORF">BJ554DRAFT_2185</name>
</gene>
<dbReference type="EMBL" id="JAEFCI010009579">
    <property type="protein sequence ID" value="KAG5457727.1"/>
    <property type="molecule type" value="Genomic_DNA"/>
</dbReference>
<evidence type="ECO:0000256" key="1">
    <source>
        <dbReference type="SAM" id="MobiDB-lite"/>
    </source>
</evidence>
<keyword evidence="3" id="KW-1185">Reference proteome</keyword>
<proteinExistence type="predicted"/>
<sequence>MNELDLKRGLEEFCWPPRGRHRGRQDGRLLRSAPGATNPGNVSRFNSGFQTFPGLAAWLSEHKK</sequence>
<feature type="region of interest" description="Disordered" evidence="1">
    <location>
        <begin position="21"/>
        <end position="46"/>
    </location>
</feature>
<accession>A0A8H7ZRA6</accession>
<protein>
    <submittedName>
        <fullName evidence="2">Uncharacterized protein</fullName>
    </submittedName>
</protein>